<comment type="caution">
    <text evidence="8">The sequence shown here is derived from an EMBL/GenBank/DDBJ whole genome shotgun (WGS) entry which is preliminary data.</text>
</comment>
<dbReference type="PRINTS" id="PR00032">
    <property type="entry name" value="HTHARAC"/>
</dbReference>
<dbReference type="Gene3D" id="1.10.10.60">
    <property type="entry name" value="Homeodomain-like"/>
    <property type="match status" value="2"/>
</dbReference>
<evidence type="ECO:0000256" key="2">
    <source>
        <dbReference type="ARBA" id="ARBA00023125"/>
    </source>
</evidence>
<keyword evidence="1" id="KW-0805">Transcription regulation</keyword>
<dbReference type="EMBL" id="BAAACX010000009">
    <property type="protein sequence ID" value="GAA0392517.1"/>
    <property type="molecule type" value="Genomic_DNA"/>
</dbReference>
<evidence type="ECO:0000259" key="7">
    <source>
        <dbReference type="PROSITE" id="PS50110"/>
    </source>
</evidence>
<dbReference type="SMART" id="SM00342">
    <property type="entry name" value="HTH_ARAC"/>
    <property type="match status" value="1"/>
</dbReference>
<feature type="modified residue" description="4-aspartylphosphate" evidence="4">
    <location>
        <position position="53"/>
    </location>
</feature>
<accession>A0ABP3I722</accession>
<dbReference type="SMART" id="SM00448">
    <property type="entry name" value="REC"/>
    <property type="match status" value="1"/>
</dbReference>
<evidence type="ECO:0000256" key="4">
    <source>
        <dbReference type="PROSITE-ProRule" id="PRU00169"/>
    </source>
</evidence>
<dbReference type="PANTHER" id="PTHR43280">
    <property type="entry name" value="ARAC-FAMILY TRANSCRIPTIONAL REGULATOR"/>
    <property type="match status" value="1"/>
</dbReference>
<dbReference type="PROSITE" id="PS01124">
    <property type="entry name" value="HTH_ARAC_FAMILY_2"/>
    <property type="match status" value="1"/>
</dbReference>
<keyword evidence="9" id="KW-1185">Reference proteome</keyword>
<dbReference type="PROSITE" id="PS50110">
    <property type="entry name" value="RESPONSE_REGULATORY"/>
    <property type="match status" value="1"/>
</dbReference>
<evidence type="ECO:0000256" key="3">
    <source>
        <dbReference type="ARBA" id="ARBA00023163"/>
    </source>
</evidence>
<evidence type="ECO:0000313" key="9">
    <source>
        <dbReference type="Proteomes" id="UP001500340"/>
    </source>
</evidence>
<dbReference type="InterPro" id="IPR011006">
    <property type="entry name" value="CheY-like_superfamily"/>
</dbReference>
<dbReference type="CDD" id="cd17536">
    <property type="entry name" value="REC_YesN-like"/>
    <property type="match status" value="1"/>
</dbReference>
<feature type="region of interest" description="Disordered" evidence="5">
    <location>
        <begin position="380"/>
        <end position="401"/>
    </location>
</feature>
<dbReference type="Pfam" id="PF12833">
    <property type="entry name" value="HTH_18"/>
    <property type="match status" value="1"/>
</dbReference>
<keyword evidence="4" id="KW-0597">Phosphoprotein</keyword>
<dbReference type="Gene3D" id="3.40.50.2300">
    <property type="match status" value="1"/>
</dbReference>
<organism evidence="8 9">
    <name type="scientific">Paenibacillus motobuensis</name>
    <dbReference type="NCBI Taxonomy" id="295324"/>
    <lineage>
        <taxon>Bacteria</taxon>
        <taxon>Bacillati</taxon>
        <taxon>Bacillota</taxon>
        <taxon>Bacilli</taxon>
        <taxon>Bacillales</taxon>
        <taxon>Paenibacillaceae</taxon>
        <taxon>Paenibacillus</taxon>
    </lineage>
</organism>
<name>A0ABP3I722_9BACL</name>
<feature type="compositionally biased region" description="Basic and acidic residues" evidence="5">
    <location>
        <begin position="389"/>
        <end position="401"/>
    </location>
</feature>
<dbReference type="SUPFAM" id="SSF52172">
    <property type="entry name" value="CheY-like"/>
    <property type="match status" value="1"/>
</dbReference>
<sequence>MNILVVDDESIIREGIQRTLSHHFPEYTVHLAAKADEAAWLLRNESIDLVLTDVRMPGMTGLELMELSRGRHPQVKWVVISAYSEFAYAREAVRLGARDYLLKPIGKEALIDMVEQLSAEIEQSTLRSKETHLLRQNVRLLREGVLTRLITGLDLGGIDLNTLLEEPPYFYLVMVQIEQKRSGHLEHFIVENVLTELIDNIGHGVVASASLCHLVSLVTPNLPDQLPVLLDELKTQLKRCLKVPFQIIASEELDNFSLIPRQVELLKRAATDQFNEPDYDNHNNEAIELALKYIRAHYQEELTLEKVSSVVFLNPVYFSQLFKQKTGHGFKDYIIHLRMEEARYLLGQPGLKISDVAEKVGYQDMRHFSQVFRRKYNMTPSDYRQQSGDSEKEEGHRLTWS</sequence>
<keyword evidence="2" id="KW-0238">DNA-binding</keyword>
<dbReference type="PROSITE" id="PS00041">
    <property type="entry name" value="HTH_ARAC_FAMILY_1"/>
    <property type="match status" value="1"/>
</dbReference>
<feature type="domain" description="HTH araC/xylS-type" evidence="6">
    <location>
        <begin position="288"/>
        <end position="386"/>
    </location>
</feature>
<dbReference type="RefSeq" id="WP_343861344.1">
    <property type="nucleotide sequence ID" value="NZ_BAAACX010000009.1"/>
</dbReference>
<dbReference type="InterPro" id="IPR009057">
    <property type="entry name" value="Homeodomain-like_sf"/>
</dbReference>
<dbReference type="InterPro" id="IPR018062">
    <property type="entry name" value="HTH_AraC-typ_CS"/>
</dbReference>
<dbReference type="InterPro" id="IPR018060">
    <property type="entry name" value="HTH_AraC"/>
</dbReference>
<dbReference type="InterPro" id="IPR020449">
    <property type="entry name" value="Tscrpt_reg_AraC-type_HTH"/>
</dbReference>
<dbReference type="SUPFAM" id="SSF46689">
    <property type="entry name" value="Homeodomain-like"/>
    <property type="match status" value="2"/>
</dbReference>
<dbReference type="PANTHER" id="PTHR43280:SF28">
    <property type="entry name" value="HTH-TYPE TRANSCRIPTIONAL ACTIVATOR RHAS"/>
    <property type="match status" value="1"/>
</dbReference>
<proteinExistence type="predicted"/>
<dbReference type="Pfam" id="PF00072">
    <property type="entry name" value="Response_reg"/>
    <property type="match status" value="1"/>
</dbReference>
<protein>
    <submittedName>
        <fullName evidence="8">Response regulator</fullName>
    </submittedName>
</protein>
<dbReference type="InterPro" id="IPR001789">
    <property type="entry name" value="Sig_transdc_resp-reg_receiver"/>
</dbReference>
<evidence type="ECO:0000256" key="1">
    <source>
        <dbReference type="ARBA" id="ARBA00023015"/>
    </source>
</evidence>
<feature type="domain" description="Response regulatory" evidence="7">
    <location>
        <begin position="2"/>
        <end position="118"/>
    </location>
</feature>
<evidence type="ECO:0000256" key="5">
    <source>
        <dbReference type="SAM" id="MobiDB-lite"/>
    </source>
</evidence>
<keyword evidence="3" id="KW-0804">Transcription</keyword>
<gene>
    <name evidence="8" type="ORF">GCM10008933_24220</name>
</gene>
<reference evidence="9" key="1">
    <citation type="journal article" date="2019" name="Int. J. Syst. Evol. Microbiol.">
        <title>The Global Catalogue of Microorganisms (GCM) 10K type strain sequencing project: providing services to taxonomists for standard genome sequencing and annotation.</title>
        <authorList>
            <consortium name="The Broad Institute Genomics Platform"/>
            <consortium name="The Broad Institute Genome Sequencing Center for Infectious Disease"/>
            <person name="Wu L."/>
            <person name="Ma J."/>
        </authorList>
    </citation>
    <scope>NUCLEOTIDE SEQUENCE [LARGE SCALE GENOMIC DNA]</scope>
    <source>
        <strain evidence="9">JCM 12774</strain>
    </source>
</reference>
<dbReference type="Proteomes" id="UP001500340">
    <property type="component" value="Unassembled WGS sequence"/>
</dbReference>
<evidence type="ECO:0000259" key="6">
    <source>
        <dbReference type="PROSITE" id="PS01124"/>
    </source>
</evidence>
<evidence type="ECO:0000313" key="8">
    <source>
        <dbReference type="EMBL" id="GAA0392517.1"/>
    </source>
</evidence>